<reference evidence="1 2" key="1">
    <citation type="submission" date="2019-01" db="EMBL/GenBank/DDBJ databases">
        <title>A draft genome assembly of the solar-powered sea slug Elysia chlorotica.</title>
        <authorList>
            <person name="Cai H."/>
            <person name="Li Q."/>
            <person name="Fang X."/>
            <person name="Li J."/>
            <person name="Curtis N.E."/>
            <person name="Altenburger A."/>
            <person name="Shibata T."/>
            <person name="Feng M."/>
            <person name="Maeda T."/>
            <person name="Schwartz J.A."/>
            <person name="Shigenobu S."/>
            <person name="Lundholm N."/>
            <person name="Nishiyama T."/>
            <person name="Yang H."/>
            <person name="Hasebe M."/>
            <person name="Li S."/>
            <person name="Pierce S.K."/>
            <person name="Wang J."/>
        </authorList>
    </citation>
    <scope>NUCLEOTIDE SEQUENCE [LARGE SCALE GENOMIC DNA]</scope>
    <source>
        <strain evidence="1">EC2010</strain>
        <tissue evidence="1">Whole organism of an adult</tissue>
    </source>
</reference>
<dbReference type="EMBL" id="RQTK01001177">
    <property type="protein sequence ID" value="RUS71665.1"/>
    <property type="molecule type" value="Genomic_DNA"/>
</dbReference>
<keyword evidence="2" id="KW-1185">Reference proteome</keyword>
<comment type="caution">
    <text evidence="1">The sequence shown here is derived from an EMBL/GenBank/DDBJ whole genome shotgun (WGS) entry which is preliminary data.</text>
</comment>
<dbReference type="AlphaFoldDB" id="A0A433SR06"/>
<accession>A0A433SR06</accession>
<feature type="non-terminal residue" evidence="1">
    <location>
        <position position="432"/>
    </location>
</feature>
<name>A0A433SR06_ELYCH</name>
<sequence>MARGLAMASIPHRGHEVLHIHADILHTVLQIKYKGEEEDSLLTRDVSWTQYFQLLADLKLRWHDFVQPMLPLMPLSTACHFLNKLVEFLKMVVLENKEVTVGVICLCVGGLELGLNALLDLLLKSHCEGIEYENSVSDSSIDSLLTLTKSCCDILLHILESKRGLDTCLACDATFRVTTHALMLLLFVICPALSVDLSHAHLQRYLIKSQPKSSKADLSLEDRAKKRKKTLRQQKQESLLPLCEVALTKTDIPLTSKDMDVGEEGSDKNRTLNNHCHSVISKFKSKCGTDICEKIVSIFCFGPLEDGKSFYKSLAKVAVDPEVICVGRHSFSYLVIQEQIFSLLWFLTNQGDVSFPTECHSLNTKELLAQLEKFWVLEGPGSHAQEVVHRMRQSGKMFPDQLLTLHMSEADRVLGSRRQLGGDDDLALLVQV</sequence>
<evidence type="ECO:0000313" key="1">
    <source>
        <dbReference type="EMBL" id="RUS71665.1"/>
    </source>
</evidence>
<organism evidence="1 2">
    <name type="scientific">Elysia chlorotica</name>
    <name type="common">Eastern emerald elysia</name>
    <name type="synonym">Sea slug</name>
    <dbReference type="NCBI Taxonomy" id="188477"/>
    <lineage>
        <taxon>Eukaryota</taxon>
        <taxon>Metazoa</taxon>
        <taxon>Spiralia</taxon>
        <taxon>Lophotrochozoa</taxon>
        <taxon>Mollusca</taxon>
        <taxon>Gastropoda</taxon>
        <taxon>Heterobranchia</taxon>
        <taxon>Euthyneura</taxon>
        <taxon>Panpulmonata</taxon>
        <taxon>Sacoglossa</taxon>
        <taxon>Placobranchoidea</taxon>
        <taxon>Plakobranchidae</taxon>
        <taxon>Elysia</taxon>
    </lineage>
</organism>
<dbReference type="Proteomes" id="UP000271974">
    <property type="component" value="Unassembled WGS sequence"/>
</dbReference>
<protein>
    <submittedName>
        <fullName evidence="1">Uncharacterized protein</fullName>
    </submittedName>
</protein>
<evidence type="ECO:0000313" key="2">
    <source>
        <dbReference type="Proteomes" id="UP000271974"/>
    </source>
</evidence>
<proteinExistence type="predicted"/>
<gene>
    <name evidence="1" type="ORF">EGW08_020571</name>
</gene>